<sequence>MDVSRRRAGARSSVVAGSVWESRMNEVKGGVKVLNGEETSEEGGTVGTRMKRNQTGGGVASGKRKTWKSESFDKNPIQIARGKSDPQKNSDERCKEPSVSADGIKKSPVRKLKSEGSKENVISGDKFERSPNQIRKQRSESQKETTNLGKEMIESQENSVQLRKTKSDSG</sequence>
<keyword evidence="3" id="KW-1185">Reference proteome</keyword>
<proteinExistence type="predicted"/>
<feature type="compositionally biased region" description="Basic and acidic residues" evidence="1">
    <location>
        <begin position="82"/>
        <end position="96"/>
    </location>
</feature>
<dbReference type="InterPro" id="IPR044647">
    <property type="entry name" value="RTNLB17/18/21"/>
</dbReference>
<dbReference type="AlphaFoldDB" id="A0AAD7LCR7"/>
<feature type="compositionally biased region" description="Polar residues" evidence="1">
    <location>
        <begin position="155"/>
        <end position="164"/>
    </location>
</feature>
<dbReference type="EMBL" id="JARAOO010000009">
    <property type="protein sequence ID" value="KAJ7955627.1"/>
    <property type="molecule type" value="Genomic_DNA"/>
</dbReference>
<gene>
    <name evidence="2" type="ORF">O6P43_022183</name>
</gene>
<dbReference type="Proteomes" id="UP001163823">
    <property type="component" value="Chromosome 9"/>
</dbReference>
<dbReference type="PANTHER" id="PTHR46626">
    <property type="entry name" value="RETICULON-LIKE PROTEIN B17"/>
    <property type="match status" value="1"/>
</dbReference>
<accession>A0AAD7LCR7</accession>
<name>A0AAD7LCR7_QUISA</name>
<reference evidence="2" key="1">
    <citation type="journal article" date="2023" name="Science">
        <title>Elucidation of the pathway for biosynthesis of saponin adjuvants from the soapbark tree.</title>
        <authorList>
            <person name="Reed J."/>
            <person name="Orme A."/>
            <person name="El-Demerdash A."/>
            <person name="Owen C."/>
            <person name="Martin L.B.B."/>
            <person name="Misra R.C."/>
            <person name="Kikuchi S."/>
            <person name="Rejzek M."/>
            <person name="Martin A.C."/>
            <person name="Harkess A."/>
            <person name="Leebens-Mack J."/>
            <person name="Louveau T."/>
            <person name="Stephenson M.J."/>
            <person name="Osbourn A."/>
        </authorList>
    </citation>
    <scope>NUCLEOTIDE SEQUENCE</scope>
    <source>
        <strain evidence="2">S10</strain>
    </source>
</reference>
<evidence type="ECO:0000256" key="1">
    <source>
        <dbReference type="SAM" id="MobiDB-lite"/>
    </source>
</evidence>
<dbReference type="KEGG" id="qsa:O6P43_022183"/>
<organism evidence="2 3">
    <name type="scientific">Quillaja saponaria</name>
    <name type="common">Soap bark tree</name>
    <dbReference type="NCBI Taxonomy" id="32244"/>
    <lineage>
        <taxon>Eukaryota</taxon>
        <taxon>Viridiplantae</taxon>
        <taxon>Streptophyta</taxon>
        <taxon>Embryophyta</taxon>
        <taxon>Tracheophyta</taxon>
        <taxon>Spermatophyta</taxon>
        <taxon>Magnoliopsida</taxon>
        <taxon>eudicotyledons</taxon>
        <taxon>Gunneridae</taxon>
        <taxon>Pentapetalae</taxon>
        <taxon>rosids</taxon>
        <taxon>fabids</taxon>
        <taxon>Fabales</taxon>
        <taxon>Quillajaceae</taxon>
        <taxon>Quillaja</taxon>
    </lineage>
</organism>
<evidence type="ECO:0000313" key="2">
    <source>
        <dbReference type="EMBL" id="KAJ7955627.1"/>
    </source>
</evidence>
<feature type="region of interest" description="Disordered" evidence="1">
    <location>
        <begin position="31"/>
        <end position="170"/>
    </location>
</feature>
<protein>
    <submittedName>
        <fullName evidence="2">Reticulon-like protein</fullName>
    </submittedName>
</protein>
<dbReference type="PANTHER" id="PTHR46626:SF1">
    <property type="entry name" value="RETICULON-LIKE PROTEIN B21"/>
    <property type="match status" value="1"/>
</dbReference>
<evidence type="ECO:0000313" key="3">
    <source>
        <dbReference type="Proteomes" id="UP001163823"/>
    </source>
</evidence>
<comment type="caution">
    <text evidence="2">The sequence shown here is derived from an EMBL/GenBank/DDBJ whole genome shotgun (WGS) entry which is preliminary data.</text>
</comment>